<dbReference type="PANTHER" id="PTHR43272:SF83">
    <property type="entry name" value="ACYL-COA SYNTHETASE LONG-CHAIN, ISOFORM J"/>
    <property type="match status" value="1"/>
</dbReference>
<dbReference type="EMBL" id="JAQMWT010000027">
    <property type="protein sequence ID" value="KAJ8613574.1"/>
    <property type="molecule type" value="Genomic_DNA"/>
</dbReference>
<dbReference type="GO" id="GO:0004467">
    <property type="term" value="F:long-chain fatty acid-CoA ligase activity"/>
    <property type="evidence" value="ECO:0007669"/>
    <property type="project" value="UniProtKB-EC"/>
</dbReference>
<dbReference type="Proteomes" id="UP001230188">
    <property type="component" value="Unassembled WGS sequence"/>
</dbReference>
<proteinExistence type="inferred from homology"/>
<dbReference type="Gene3D" id="3.40.50.12780">
    <property type="entry name" value="N-terminal domain of ligase-like"/>
    <property type="match status" value="1"/>
</dbReference>
<dbReference type="InterPro" id="IPR020845">
    <property type="entry name" value="AMP-binding_CS"/>
</dbReference>
<evidence type="ECO:0000256" key="1">
    <source>
        <dbReference type="ARBA" id="ARBA00006432"/>
    </source>
</evidence>
<evidence type="ECO:0000256" key="3">
    <source>
        <dbReference type="ARBA" id="ARBA00022741"/>
    </source>
</evidence>
<evidence type="ECO:0000256" key="2">
    <source>
        <dbReference type="ARBA" id="ARBA00022598"/>
    </source>
</evidence>
<dbReference type="Pfam" id="PF00501">
    <property type="entry name" value="AMP-binding"/>
    <property type="match status" value="1"/>
</dbReference>
<comment type="catalytic activity">
    <reaction evidence="5">
        <text>a long-chain fatty acid + ATP + CoA = a long-chain fatty acyl-CoA + AMP + diphosphate</text>
        <dbReference type="Rhea" id="RHEA:15421"/>
        <dbReference type="ChEBI" id="CHEBI:30616"/>
        <dbReference type="ChEBI" id="CHEBI:33019"/>
        <dbReference type="ChEBI" id="CHEBI:57287"/>
        <dbReference type="ChEBI" id="CHEBI:57560"/>
        <dbReference type="ChEBI" id="CHEBI:83139"/>
        <dbReference type="ChEBI" id="CHEBI:456215"/>
        <dbReference type="EC" id="6.2.1.3"/>
    </reaction>
</comment>
<dbReference type="GO" id="GO:0005524">
    <property type="term" value="F:ATP binding"/>
    <property type="evidence" value="ECO:0007669"/>
    <property type="project" value="UniProtKB-KW"/>
</dbReference>
<evidence type="ECO:0000256" key="5">
    <source>
        <dbReference type="ARBA" id="ARBA00036813"/>
    </source>
</evidence>
<keyword evidence="8" id="KW-1185">Reference proteome</keyword>
<evidence type="ECO:0000259" key="6">
    <source>
        <dbReference type="Pfam" id="PF00501"/>
    </source>
</evidence>
<name>A0AAD7XRP2_9STRA</name>
<evidence type="ECO:0000313" key="7">
    <source>
        <dbReference type="EMBL" id="KAJ8613574.1"/>
    </source>
</evidence>
<protein>
    <recommendedName>
        <fullName evidence="6">AMP-dependent synthetase/ligase domain-containing protein</fullName>
    </recommendedName>
</protein>
<keyword evidence="3" id="KW-0547">Nucleotide-binding</keyword>
<dbReference type="GO" id="GO:0005783">
    <property type="term" value="C:endoplasmic reticulum"/>
    <property type="evidence" value="ECO:0007669"/>
    <property type="project" value="TreeGrafter"/>
</dbReference>
<dbReference type="AlphaFoldDB" id="A0AAD7XRP2"/>
<comment type="caution">
    <text evidence="7">The sequence shown here is derived from an EMBL/GenBank/DDBJ whole genome shotgun (WGS) entry which is preliminary data.</text>
</comment>
<evidence type="ECO:0000313" key="8">
    <source>
        <dbReference type="Proteomes" id="UP001230188"/>
    </source>
</evidence>
<reference evidence="7" key="1">
    <citation type="submission" date="2023-01" db="EMBL/GenBank/DDBJ databases">
        <title>Metagenome sequencing of chrysophaentin producing Chrysophaeum taylorii.</title>
        <authorList>
            <person name="Davison J."/>
            <person name="Bewley C."/>
        </authorList>
    </citation>
    <scope>NUCLEOTIDE SEQUENCE</scope>
    <source>
        <strain evidence="7">NIES-1699</strain>
    </source>
</reference>
<dbReference type="SUPFAM" id="SSF56801">
    <property type="entry name" value="Acetyl-CoA synthetase-like"/>
    <property type="match status" value="1"/>
</dbReference>
<dbReference type="PANTHER" id="PTHR43272">
    <property type="entry name" value="LONG-CHAIN-FATTY-ACID--COA LIGASE"/>
    <property type="match status" value="1"/>
</dbReference>
<accession>A0AAD7XRP2</accession>
<dbReference type="InterPro" id="IPR000873">
    <property type="entry name" value="AMP-dep_synth/lig_dom"/>
</dbReference>
<comment type="similarity">
    <text evidence="1">Belongs to the ATP-dependent AMP-binding enzyme family.</text>
</comment>
<feature type="domain" description="AMP-dependent synthetase/ligase" evidence="6">
    <location>
        <begin position="99"/>
        <end position="504"/>
    </location>
</feature>
<gene>
    <name evidence="7" type="ORF">CTAYLR_006133</name>
</gene>
<dbReference type="PROSITE" id="PS00455">
    <property type="entry name" value="AMP_BINDING"/>
    <property type="match status" value="1"/>
</dbReference>
<evidence type="ECO:0000256" key="4">
    <source>
        <dbReference type="ARBA" id="ARBA00022840"/>
    </source>
</evidence>
<dbReference type="InterPro" id="IPR042099">
    <property type="entry name" value="ANL_N_sf"/>
</dbReference>
<organism evidence="7 8">
    <name type="scientific">Chrysophaeum taylorii</name>
    <dbReference type="NCBI Taxonomy" id="2483200"/>
    <lineage>
        <taxon>Eukaryota</taxon>
        <taxon>Sar</taxon>
        <taxon>Stramenopiles</taxon>
        <taxon>Ochrophyta</taxon>
        <taxon>Pelagophyceae</taxon>
        <taxon>Pelagomonadales</taxon>
        <taxon>Pelagomonadaceae</taxon>
        <taxon>Chrysophaeum</taxon>
    </lineage>
</organism>
<sequence>MGSCNSTLSLDAACGEAAEETYGVFEVGGEKSSHLSPALRWGANAVDGVPAPPPSFDEEGNGTVWAMVAACVRKHGPRPCVGWRALLKREMEGKFEKLTLGDYEWWTYDEFGKSIADLSSGLPVCKGDCVLIFAETQRDWFVTALACFRVGCTVVTAYATLGEEGVTTALGQTNAKVCVCDAKLLKILASAKSLPRTLKHVITIGDASSELKGFETETIRELVAKGAETPKDEVPVEPSDVALIMYTSGTTGTSKGVVITQNNLVAHTMSFKGAVSDLTRDDVHLAYLPLAHIMEFCIELWCLSAGGSMGYGSPHTLTDTGVKLQKGCRGDAPLLRPTCMLFAPAVLDKVYAAVMRKIDGSSTKEFLFGLALEAGKRRYAQGLAGAGPIWDALLMKKIQALVGGRLRYSASGSAPLSPEIQVFMQTCFNSIFRQGYGCTEGGTCIGRTADNTLGQVGPPSPATFVRLRDWEEGGYLNADISNPKIGRRRGEILLGGPTICAGYWVDKKRPDPEIVKKNADDFVTISGVRYFCTGDIGEFDERGRLRIVDRKKDLFKGATGEYVALIKVEAALKLSKYVELPVVYGKTGAKGVVALVCPQMHAIEELKRAVGLHDVPYGPELCKRPEIVSAVSDALKKQCKDYGLLPFETPLAYALVVAPDGSPALTPDNGLLTSTMKVKRPIVTKAFQADLDAAYATVTD</sequence>
<dbReference type="GO" id="GO:0016020">
    <property type="term" value="C:membrane"/>
    <property type="evidence" value="ECO:0007669"/>
    <property type="project" value="TreeGrafter"/>
</dbReference>
<keyword evidence="4" id="KW-0067">ATP-binding</keyword>
<keyword evidence="2" id="KW-0436">Ligase</keyword>